<dbReference type="GO" id="GO:0002098">
    <property type="term" value="P:tRNA wobble uridine modification"/>
    <property type="evidence" value="ECO:0007669"/>
    <property type="project" value="InterPro"/>
</dbReference>
<gene>
    <name evidence="3" type="ORF">METZ01_LOCUS3664</name>
</gene>
<name>A0A381N861_9ZZZZ</name>
<dbReference type="PANTHER" id="PTHR30401">
    <property type="entry name" value="TRNA 2-SELENOURIDINE SYNTHASE"/>
    <property type="match status" value="1"/>
</dbReference>
<dbReference type="InterPro" id="IPR058840">
    <property type="entry name" value="AAA_SelU"/>
</dbReference>
<organism evidence="3">
    <name type="scientific">marine metagenome</name>
    <dbReference type="NCBI Taxonomy" id="408172"/>
    <lineage>
        <taxon>unclassified sequences</taxon>
        <taxon>metagenomes</taxon>
        <taxon>ecological metagenomes</taxon>
    </lineage>
</organism>
<dbReference type="PROSITE" id="PS50206">
    <property type="entry name" value="RHODANESE_3"/>
    <property type="match status" value="1"/>
</dbReference>
<dbReference type="NCBIfam" id="TIGR03167">
    <property type="entry name" value="tRNA_sel_U_synt"/>
    <property type="match status" value="1"/>
</dbReference>
<evidence type="ECO:0000313" key="3">
    <source>
        <dbReference type="EMBL" id="SUZ50810.1"/>
    </source>
</evidence>
<dbReference type="Pfam" id="PF26341">
    <property type="entry name" value="AAA_SelU"/>
    <property type="match status" value="1"/>
</dbReference>
<dbReference type="SUPFAM" id="SSF52821">
    <property type="entry name" value="Rhodanese/Cell cycle control phosphatase"/>
    <property type="match status" value="1"/>
</dbReference>
<evidence type="ECO:0000259" key="2">
    <source>
        <dbReference type="PROSITE" id="PS50206"/>
    </source>
</evidence>
<dbReference type="InterPro" id="IPR036873">
    <property type="entry name" value="Rhodanese-like_dom_sf"/>
</dbReference>
<dbReference type="NCBIfam" id="NF008750">
    <property type="entry name" value="PRK11784.1-2"/>
    <property type="match status" value="1"/>
</dbReference>
<dbReference type="EMBL" id="UINC01000189">
    <property type="protein sequence ID" value="SUZ50810.1"/>
    <property type="molecule type" value="Genomic_DNA"/>
</dbReference>
<dbReference type="PANTHER" id="PTHR30401:SF0">
    <property type="entry name" value="TRNA 2-SELENOURIDINE SYNTHASE"/>
    <property type="match status" value="1"/>
</dbReference>
<dbReference type="Pfam" id="PF00581">
    <property type="entry name" value="Rhodanese"/>
    <property type="match status" value="1"/>
</dbReference>
<sequence length="367" mass="42130">MPELISKSGFADLFVDDTPLLDVRSPNEFNRGAFPNATNLPLLTDNERVAIGIRYKDAGQKAAIALGYELVNSGKKQTRLENWQNYLVENPTALLYCFRGGLRSSIVQQWLDEAGFSIARIDGGYKAMRRFLIDTIDKVANPDNIIILAGKAGSGKTHLLNKLRYSLDLEGCARHRGSAFGGRVKPQPTPASFENYISIEFLKLPFSIPSKLFLEDESRSIGTVSIPNNLHKAMNEAPLAYIEKSLDSRIETILNDYIISNYLEYEQFAPTDAKNQFTKSLLASLDRIRRRLGDENYSHLRRIMIKALTSKTNDEAHPFHSEWIRYLLKNYYDPMYEYQLDKKLHRIIFRGNKYEFLEWVKQMEKNK</sequence>
<accession>A0A381N861</accession>
<dbReference type="Gene3D" id="3.40.250.10">
    <property type="entry name" value="Rhodanese-like domain"/>
    <property type="match status" value="1"/>
</dbReference>
<reference evidence="3" key="1">
    <citation type="submission" date="2018-05" db="EMBL/GenBank/DDBJ databases">
        <authorList>
            <person name="Lanie J.A."/>
            <person name="Ng W.-L."/>
            <person name="Kazmierczak K.M."/>
            <person name="Andrzejewski T.M."/>
            <person name="Davidsen T.M."/>
            <person name="Wayne K.J."/>
            <person name="Tettelin H."/>
            <person name="Glass J.I."/>
            <person name="Rusch D."/>
            <person name="Podicherti R."/>
            <person name="Tsui H.-C.T."/>
            <person name="Winkler M.E."/>
        </authorList>
    </citation>
    <scope>NUCLEOTIDE SEQUENCE</scope>
</reference>
<dbReference type="GO" id="GO:0043828">
    <property type="term" value="F:tRNA 2-selenouridine synthase activity"/>
    <property type="evidence" value="ECO:0007669"/>
    <property type="project" value="InterPro"/>
</dbReference>
<dbReference type="HAMAP" id="MF_01622">
    <property type="entry name" value="tRNA_sel_U_synth"/>
    <property type="match status" value="1"/>
</dbReference>
<dbReference type="InterPro" id="IPR027417">
    <property type="entry name" value="P-loop_NTPase"/>
</dbReference>
<dbReference type="SMART" id="SM00450">
    <property type="entry name" value="RHOD"/>
    <property type="match status" value="1"/>
</dbReference>
<dbReference type="SUPFAM" id="SSF52540">
    <property type="entry name" value="P-loop containing nucleoside triphosphate hydrolases"/>
    <property type="match status" value="1"/>
</dbReference>
<dbReference type="InterPro" id="IPR001763">
    <property type="entry name" value="Rhodanese-like_dom"/>
</dbReference>
<keyword evidence="1" id="KW-0711">Selenium</keyword>
<evidence type="ECO:0000256" key="1">
    <source>
        <dbReference type="ARBA" id="ARBA00023266"/>
    </source>
</evidence>
<dbReference type="InterPro" id="IPR017582">
    <property type="entry name" value="SelU"/>
</dbReference>
<protein>
    <recommendedName>
        <fullName evidence="2">Rhodanese domain-containing protein</fullName>
    </recommendedName>
</protein>
<dbReference type="AlphaFoldDB" id="A0A381N861"/>
<proteinExistence type="inferred from homology"/>
<feature type="domain" description="Rhodanese" evidence="2">
    <location>
        <begin position="14"/>
        <end position="137"/>
    </location>
</feature>
<dbReference type="NCBIfam" id="NF008751">
    <property type="entry name" value="PRK11784.1-3"/>
    <property type="match status" value="1"/>
</dbReference>